<gene>
    <name evidence="1" type="ORF">SAMN05421752_1413</name>
</gene>
<name>A0A1N7HAX8_9EURY</name>
<dbReference type="EMBL" id="FTNR01000041">
    <property type="protein sequence ID" value="SIS21818.1"/>
    <property type="molecule type" value="Genomic_DNA"/>
</dbReference>
<sequence length="36" mass="4263">MEFYLCRTVEGCERPRKDVAPFSEWLAFVVVVAERE</sequence>
<protein>
    <submittedName>
        <fullName evidence="1">Uncharacterized protein</fullName>
    </submittedName>
</protein>
<reference evidence="2" key="1">
    <citation type="submission" date="2017-01" db="EMBL/GenBank/DDBJ databases">
        <authorList>
            <person name="Varghese N."/>
            <person name="Submissions S."/>
        </authorList>
    </citation>
    <scope>NUCLEOTIDE SEQUENCE [LARGE SCALE GENOMIC DNA]</scope>
    <source>
        <strain evidence="2">type strain: HArc-</strain>
    </source>
</reference>
<evidence type="ECO:0000313" key="2">
    <source>
        <dbReference type="Proteomes" id="UP000185936"/>
    </source>
</evidence>
<proteinExistence type="predicted"/>
<accession>A0A1N7HAX8</accession>
<organism evidence="1 2">
    <name type="scientific">Natronorubrum thiooxidans</name>
    <dbReference type="NCBI Taxonomy" id="308853"/>
    <lineage>
        <taxon>Archaea</taxon>
        <taxon>Methanobacteriati</taxon>
        <taxon>Methanobacteriota</taxon>
        <taxon>Stenosarchaea group</taxon>
        <taxon>Halobacteria</taxon>
        <taxon>Halobacteriales</taxon>
        <taxon>Natrialbaceae</taxon>
        <taxon>Natronorubrum</taxon>
    </lineage>
</organism>
<dbReference type="AlphaFoldDB" id="A0A1N7HAX8"/>
<keyword evidence="2" id="KW-1185">Reference proteome</keyword>
<evidence type="ECO:0000313" key="1">
    <source>
        <dbReference type="EMBL" id="SIS21818.1"/>
    </source>
</evidence>
<dbReference type="Proteomes" id="UP000185936">
    <property type="component" value="Unassembled WGS sequence"/>
</dbReference>